<dbReference type="EMBL" id="JBHSQB010000010">
    <property type="protein sequence ID" value="MFC6097876.1"/>
    <property type="molecule type" value="Genomic_DNA"/>
</dbReference>
<proteinExistence type="predicted"/>
<dbReference type="Proteomes" id="UP001596287">
    <property type="component" value="Unassembled WGS sequence"/>
</dbReference>
<dbReference type="RefSeq" id="WP_379792859.1">
    <property type="nucleotide sequence ID" value="NZ_JBHSQB010000010.1"/>
</dbReference>
<protein>
    <recommendedName>
        <fullName evidence="3">Addiction module component</fullName>
    </recommendedName>
</protein>
<reference evidence="2" key="1">
    <citation type="journal article" date="2019" name="Int. J. Syst. Evol. Microbiol.">
        <title>The Global Catalogue of Microorganisms (GCM) 10K type strain sequencing project: providing services to taxonomists for standard genome sequencing and annotation.</title>
        <authorList>
            <consortium name="The Broad Institute Genomics Platform"/>
            <consortium name="The Broad Institute Genome Sequencing Center for Infectious Disease"/>
            <person name="Wu L."/>
            <person name="Ma J."/>
        </authorList>
    </citation>
    <scope>NUCLEOTIDE SEQUENCE [LARGE SCALE GENOMIC DNA]</scope>
    <source>
        <strain evidence="2">CCUG 49679</strain>
    </source>
</reference>
<keyword evidence="2" id="KW-1185">Reference proteome</keyword>
<name>A0ABW1PRX4_9FLAO</name>
<evidence type="ECO:0008006" key="3">
    <source>
        <dbReference type="Google" id="ProtNLM"/>
    </source>
</evidence>
<comment type="caution">
    <text evidence="1">The sequence shown here is derived from an EMBL/GenBank/DDBJ whole genome shotgun (WGS) entry which is preliminary data.</text>
</comment>
<sequence>MNTSELKLDLIKYISNIEDIQILERLKQFLEVNKISENVRVFTPEQQARVNRALEQYKNGECISNEEAEKEIQQWLED</sequence>
<organism evidence="1 2">
    <name type="scientific">Flavobacterium qiangtangense</name>
    <dbReference type="NCBI Taxonomy" id="1442595"/>
    <lineage>
        <taxon>Bacteria</taxon>
        <taxon>Pseudomonadati</taxon>
        <taxon>Bacteroidota</taxon>
        <taxon>Flavobacteriia</taxon>
        <taxon>Flavobacteriales</taxon>
        <taxon>Flavobacteriaceae</taxon>
        <taxon>Flavobacterium</taxon>
    </lineage>
</organism>
<gene>
    <name evidence="1" type="ORF">ACFPVY_14555</name>
</gene>
<evidence type="ECO:0000313" key="1">
    <source>
        <dbReference type="EMBL" id="MFC6097876.1"/>
    </source>
</evidence>
<evidence type="ECO:0000313" key="2">
    <source>
        <dbReference type="Proteomes" id="UP001596287"/>
    </source>
</evidence>
<accession>A0ABW1PRX4</accession>